<dbReference type="GO" id="GO:0005737">
    <property type="term" value="C:cytoplasm"/>
    <property type="evidence" value="ECO:0007669"/>
    <property type="project" value="TreeGrafter"/>
</dbReference>
<reference evidence="5" key="1">
    <citation type="submission" date="2023-06" db="EMBL/GenBank/DDBJ databases">
        <authorList>
            <consortium name="Lawrence Berkeley National Laboratory"/>
            <person name="Ahrendt S."/>
            <person name="Sahu N."/>
            <person name="Indic B."/>
            <person name="Wong-Bajracharya J."/>
            <person name="Merenyi Z."/>
            <person name="Ke H.-M."/>
            <person name="Monk M."/>
            <person name="Kocsube S."/>
            <person name="Drula E."/>
            <person name="Lipzen A."/>
            <person name="Balint B."/>
            <person name="Henrissat B."/>
            <person name="Andreopoulos B."/>
            <person name="Martin F.M."/>
            <person name="Harder C.B."/>
            <person name="Rigling D."/>
            <person name="Ford K.L."/>
            <person name="Foster G.D."/>
            <person name="Pangilinan J."/>
            <person name="Papanicolaou A."/>
            <person name="Barry K."/>
            <person name="LaButti K."/>
            <person name="Viragh M."/>
            <person name="Koriabine M."/>
            <person name="Yan M."/>
            <person name="Riley R."/>
            <person name="Champramary S."/>
            <person name="Plett K.L."/>
            <person name="Tsai I.J."/>
            <person name="Slot J."/>
            <person name="Sipos G."/>
            <person name="Plett J."/>
            <person name="Nagy L.G."/>
            <person name="Grigoriev I.V."/>
        </authorList>
    </citation>
    <scope>NUCLEOTIDE SEQUENCE</scope>
    <source>
        <strain evidence="5">HWK02</strain>
    </source>
</reference>
<name>A0AA39NYQ0_9AGAR</name>
<comment type="similarity">
    <text evidence="1">Belongs to the peptidase C14B family.</text>
</comment>
<dbReference type="SUPFAM" id="SSF52129">
    <property type="entry name" value="Caspase-like"/>
    <property type="match status" value="1"/>
</dbReference>
<keyword evidence="6" id="KW-1185">Reference proteome</keyword>
<dbReference type="EMBL" id="JAUEPU010000173">
    <property type="protein sequence ID" value="KAK0474333.1"/>
    <property type="molecule type" value="Genomic_DNA"/>
</dbReference>
<dbReference type="GO" id="GO:0004197">
    <property type="term" value="F:cysteine-type endopeptidase activity"/>
    <property type="evidence" value="ECO:0007669"/>
    <property type="project" value="InterPro"/>
</dbReference>
<dbReference type="GO" id="GO:0006508">
    <property type="term" value="P:proteolysis"/>
    <property type="evidence" value="ECO:0007669"/>
    <property type="project" value="InterPro"/>
</dbReference>
<dbReference type="AlphaFoldDB" id="A0AA39NYQ0"/>
<dbReference type="InterPro" id="IPR050452">
    <property type="entry name" value="Metacaspase"/>
</dbReference>
<comment type="caution">
    <text evidence="5">The sequence shown here is derived from an EMBL/GenBank/DDBJ whole genome shotgun (WGS) entry which is preliminary data.</text>
</comment>
<evidence type="ECO:0000256" key="1">
    <source>
        <dbReference type="ARBA" id="ARBA00009005"/>
    </source>
</evidence>
<dbReference type="InterPro" id="IPR029030">
    <property type="entry name" value="Caspase-like_dom_sf"/>
</dbReference>
<keyword evidence="2" id="KW-0053">Apoptosis</keyword>
<dbReference type="Proteomes" id="UP001175228">
    <property type="component" value="Unassembled WGS sequence"/>
</dbReference>
<dbReference type="PANTHER" id="PTHR48104">
    <property type="entry name" value="METACASPASE-4"/>
    <property type="match status" value="1"/>
</dbReference>
<evidence type="ECO:0000256" key="3">
    <source>
        <dbReference type="ARBA" id="ARBA00022807"/>
    </source>
</evidence>
<sequence>SRIWAVLIGVDSYNNPMSLLQGCVRDALAMRAYLMEDLMVPGCRIQLLLNPHPYRDANIIRTLVDLSTNPKIQRGDRIIIFFSGHGSSYRGDSYFKDDIGRNGNVEVLCPMDRTSQDVPYHSIIPDISDREINVILKRICHAKGHKITVILDCCHSGGATRLPDTGIRLALPVEGFLRHILEAAEKQRKNGADHTSVLSSNWKPDMSSHVVLAACKEYQLAKEVTGKDGTSDGFFTNALLQTLRYGPLIPSSTYVELLRALPSSDSQTPVVAGQYKTEQIWFQK</sequence>
<organism evidence="5 6">
    <name type="scientific">Armillaria luteobubalina</name>
    <dbReference type="NCBI Taxonomy" id="153913"/>
    <lineage>
        <taxon>Eukaryota</taxon>
        <taxon>Fungi</taxon>
        <taxon>Dikarya</taxon>
        <taxon>Basidiomycota</taxon>
        <taxon>Agaricomycotina</taxon>
        <taxon>Agaricomycetes</taxon>
        <taxon>Agaricomycetidae</taxon>
        <taxon>Agaricales</taxon>
        <taxon>Marasmiineae</taxon>
        <taxon>Physalacriaceae</taxon>
        <taxon>Armillaria</taxon>
    </lineage>
</organism>
<evidence type="ECO:0000256" key="2">
    <source>
        <dbReference type="ARBA" id="ARBA00022703"/>
    </source>
</evidence>
<keyword evidence="3" id="KW-0645">Protease</keyword>
<dbReference type="GO" id="GO:0006915">
    <property type="term" value="P:apoptotic process"/>
    <property type="evidence" value="ECO:0007669"/>
    <property type="project" value="UniProtKB-KW"/>
</dbReference>
<evidence type="ECO:0000313" key="6">
    <source>
        <dbReference type="Proteomes" id="UP001175228"/>
    </source>
</evidence>
<gene>
    <name evidence="5" type="ORF">EDD18DRAFT_1090742</name>
</gene>
<evidence type="ECO:0000313" key="5">
    <source>
        <dbReference type="EMBL" id="KAK0474333.1"/>
    </source>
</evidence>
<proteinExistence type="inferred from homology"/>
<dbReference type="Pfam" id="PF00656">
    <property type="entry name" value="Peptidase_C14"/>
    <property type="match status" value="1"/>
</dbReference>
<dbReference type="Gene3D" id="3.40.50.1460">
    <property type="match status" value="1"/>
</dbReference>
<evidence type="ECO:0000259" key="4">
    <source>
        <dbReference type="Pfam" id="PF00656"/>
    </source>
</evidence>
<accession>A0AA39NYQ0</accession>
<feature type="non-terminal residue" evidence="5">
    <location>
        <position position="284"/>
    </location>
</feature>
<protein>
    <submittedName>
        <fullName evidence="5">Peptidase C14, caspase domain-containing protein</fullName>
    </submittedName>
</protein>
<feature type="domain" description="Peptidase C14 caspase" evidence="4">
    <location>
        <begin position="4"/>
        <end position="258"/>
    </location>
</feature>
<dbReference type="PANTHER" id="PTHR48104:SF30">
    <property type="entry name" value="METACASPASE-1"/>
    <property type="match status" value="1"/>
</dbReference>
<keyword evidence="3" id="KW-0788">Thiol protease</keyword>
<dbReference type="InterPro" id="IPR011600">
    <property type="entry name" value="Pept_C14_caspase"/>
</dbReference>
<keyword evidence="3" id="KW-0378">Hydrolase</keyword>